<evidence type="ECO:0000256" key="6">
    <source>
        <dbReference type="ARBA" id="ARBA00022519"/>
    </source>
</evidence>
<evidence type="ECO:0000256" key="2">
    <source>
        <dbReference type="ARBA" id="ARBA00004533"/>
    </source>
</evidence>
<dbReference type="InterPro" id="IPR044527">
    <property type="entry name" value="NrtA/CpmA_ABC-bd_dom"/>
</dbReference>
<dbReference type="GO" id="GO:0042626">
    <property type="term" value="F:ATPase-coupled transmembrane transporter activity"/>
    <property type="evidence" value="ECO:0007669"/>
    <property type="project" value="InterPro"/>
</dbReference>
<dbReference type="GO" id="GO:0042597">
    <property type="term" value="C:periplasmic space"/>
    <property type="evidence" value="ECO:0007669"/>
    <property type="project" value="UniProtKB-SubCell"/>
</dbReference>
<proteinExistence type="inferred from homology"/>
<accession>A0A2X4ZB70</accession>
<evidence type="ECO:0000256" key="10">
    <source>
        <dbReference type="ARBA" id="ARBA00023288"/>
    </source>
</evidence>
<evidence type="ECO:0000256" key="9">
    <source>
        <dbReference type="ARBA" id="ARBA00023139"/>
    </source>
</evidence>
<dbReference type="CDD" id="cd13553">
    <property type="entry name" value="PBP2_NrtA_CpmA_like"/>
    <property type="match status" value="1"/>
</dbReference>
<feature type="signal peptide" evidence="11">
    <location>
        <begin position="1"/>
        <end position="20"/>
    </location>
</feature>
<evidence type="ECO:0000259" key="12">
    <source>
        <dbReference type="SMART" id="SM00062"/>
    </source>
</evidence>
<evidence type="ECO:0000313" key="14">
    <source>
        <dbReference type="Proteomes" id="UP000249134"/>
    </source>
</evidence>
<evidence type="ECO:0000256" key="5">
    <source>
        <dbReference type="ARBA" id="ARBA00022475"/>
    </source>
</evidence>
<keyword evidence="14" id="KW-1185">Reference proteome</keyword>
<keyword evidence="10" id="KW-0449">Lipoprotein</keyword>
<evidence type="ECO:0000256" key="8">
    <source>
        <dbReference type="ARBA" id="ARBA00023136"/>
    </source>
</evidence>
<organism evidence="13 14">
    <name type="scientific">Lederbergia lenta</name>
    <name type="common">Bacillus lentus</name>
    <dbReference type="NCBI Taxonomy" id="1467"/>
    <lineage>
        <taxon>Bacteria</taxon>
        <taxon>Bacillati</taxon>
        <taxon>Bacillota</taxon>
        <taxon>Bacilli</taxon>
        <taxon>Bacillales</taxon>
        <taxon>Bacillaceae</taxon>
        <taxon>Lederbergia</taxon>
    </lineage>
</organism>
<dbReference type="PROSITE" id="PS51257">
    <property type="entry name" value="PROKAR_LIPOPROTEIN"/>
    <property type="match status" value="1"/>
</dbReference>
<dbReference type="InterPro" id="IPR001638">
    <property type="entry name" value="Solute-binding_3/MltF_N"/>
</dbReference>
<reference evidence="13 14" key="1">
    <citation type="submission" date="2018-06" db="EMBL/GenBank/DDBJ databases">
        <authorList>
            <consortium name="Pathogen Informatics"/>
            <person name="Doyle S."/>
        </authorList>
    </citation>
    <scope>NUCLEOTIDE SEQUENCE [LARGE SCALE GENOMIC DNA]</scope>
    <source>
        <strain evidence="13 14">NCTC4824</strain>
    </source>
</reference>
<keyword evidence="8" id="KW-0472">Membrane</keyword>
<dbReference type="PANTHER" id="PTHR30024">
    <property type="entry name" value="ALIPHATIC SULFONATES-BINDING PROTEIN-RELATED"/>
    <property type="match status" value="1"/>
</dbReference>
<dbReference type="InterPro" id="IPR010067">
    <property type="entry name" value="ABC_SsuA_sub-bd"/>
</dbReference>
<sequence length="335" mass="36336">MFRKLIITITAILLIGILSACSQGEGTSNENSDKQTVKIGYFPNLTHIATIVALENKYFEDSFGENVEIETKTVSNGGLFMEAMTTKAIDVGTVGPGPLLNFYVKNPKFHIISGAVNGGAVLVASEDSNIEKLEDLDGKRVAIPVIGSTQDVMLRKALQTVNLKAKENGGTVELFAAAPADTATLFVQKSVDAAATQEPWGNILETQAKGKLLLDWDQFAWGKDSTNTVVAASEAFMGNKDLVTSYLKAHKQAVIFIQENPEEAQELVIKHIKDLTGKEINKEETAAAFKRLQVTTDVNEQVIQEMADISKEAGYITSNDIEGMIDLSHLNSIDN</sequence>
<name>A0A2X4ZB70_LEDLE</name>
<feature type="domain" description="Solute-binding protein family 3/N-terminal" evidence="12">
    <location>
        <begin position="36"/>
        <end position="275"/>
    </location>
</feature>
<feature type="chain" id="PRO_5015840598" evidence="11">
    <location>
        <begin position="21"/>
        <end position="335"/>
    </location>
</feature>
<dbReference type="RefSeq" id="WP_066138298.1">
    <property type="nucleotide sequence ID" value="NZ_CBCSGM010000001.1"/>
</dbReference>
<evidence type="ECO:0000256" key="7">
    <source>
        <dbReference type="ARBA" id="ARBA00022729"/>
    </source>
</evidence>
<comment type="similarity">
    <text evidence="3">Belongs to the bacterial solute-binding protein SsuA/TauA family.</text>
</comment>
<dbReference type="Gene3D" id="3.40.190.10">
    <property type="entry name" value="Periplasmic binding protein-like II"/>
    <property type="match status" value="2"/>
</dbReference>
<dbReference type="SMART" id="SM00062">
    <property type="entry name" value="PBPb"/>
    <property type="match status" value="1"/>
</dbReference>
<keyword evidence="6" id="KW-0997">Cell inner membrane</keyword>
<dbReference type="EMBL" id="LS483476">
    <property type="protein sequence ID" value="SQI57794.1"/>
    <property type="molecule type" value="Genomic_DNA"/>
</dbReference>
<evidence type="ECO:0000256" key="3">
    <source>
        <dbReference type="ARBA" id="ARBA00010742"/>
    </source>
</evidence>
<evidence type="ECO:0000256" key="11">
    <source>
        <dbReference type="SAM" id="SignalP"/>
    </source>
</evidence>
<dbReference type="Proteomes" id="UP000249134">
    <property type="component" value="Chromosome 1"/>
</dbReference>
<keyword evidence="5" id="KW-1003">Cell membrane</keyword>
<evidence type="ECO:0000256" key="1">
    <source>
        <dbReference type="ARBA" id="ARBA00004418"/>
    </source>
</evidence>
<protein>
    <submittedName>
        <fullName evidence="13">Nitrate/sulfonate/bicarbonate ABC transporter substrate-binding protein</fullName>
    </submittedName>
</protein>
<dbReference type="PANTHER" id="PTHR30024:SF47">
    <property type="entry name" value="TAURINE-BINDING PERIPLASMIC PROTEIN"/>
    <property type="match status" value="1"/>
</dbReference>
<dbReference type="KEGG" id="blen:NCTC4824_02143"/>
<dbReference type="STRING" id="1348624.GCA_001591545_01204"/>
<keyword evidence="4" id="KW-0813">Transport</keyword>
<comment type="subcellular location">
    <subcellularLocation>
        <location evidence="2">Cell inner membrane</location>
    </subcellularLocation>
    <subcellularLocation>
        <location evidence="1">Periplasm</location>
    </subcellularLocation>
</comment>
<dbReference type="Pfam" id="PF13379">
    <property type="entry name" value="NMT1_2"/>
    <property type="match status" value="1"/>
</dbReference>
<keyword evidence="7 11" id="KW-0732">Signal</keyword>
<dbReference type="SUPFAM" id="SSF53850">
    <property type="entry name" value="Periplasmic binding protein-like II"/>
    <property type="match status" value="1"/>
</dbReference>
<dbReference type="AlphaFoldDB" id="A0A2X4ZB70"/>
<dbReference type="NCBIfam" id="TIGR01728">
    <property type="entry name" value="SsuA_fam"/>
    <property type="match status" value="1"/>
</dbReference>
<evidence type="ECO:0000313" key="13">
    <source>
        <dbReference type="EMBL" id="SQI57794.1"/>
    </source>
</evidence>
<keyword evidence="9" id="KW-0564">Palmitate</keyword>
<evidence type="ECO:0000256" key="4">
    <source>
        <dbReference type="ARBA" id="ARBA00022448"/>
    </source>
</evidence>
<gene>
    <name evidence="13" type="primary">ssuA_2</name>
    <name evidence="13" type="ORF">NCTC4824_02143</name>
</gene>
<dbReference type="GO" id="GO:0005886">
    <property type="term" value="C:plasma membrane"/>
    <property type="evidence" value="ECO:0007669"/>
    <property type="project" value="UniProtKB-SubCell"/>
</dbReference>